<dbReference type="AlphaFoldDB" id="A0A847RXI0"/>
<dbReference type="EMBL" id="JABAIA010000003">
    <property type="protein sequence ID" value="NLR67516.1"/>
    <property type="molecule type" value="Genomic_DNA"/>
</dbReference>
<protein>
    <recommendedName>
        <fullName evidence="1">DUF6630 domain-containing protein</fullName>
    </recommendedName>
</protein>
<dbReference type="RefSeq" id="WP_168873474.1">
    <property type="nucleotide sequence ID" value="NZ_JABAIA010000003.1"/>
</dbReference>
<keyword evidence="3" id="KW-1185">Reference proteome</keyword>
<organism evidence="2 3">
    <name type="scientific">Chitinophaga varians</name>
    <dbReference type="NCBI Taxonomy" id="2202339"/>
    <lineage>
        <taxon>Bacteria</taxon>
        <taxon>Pseudomonadati</taxon>
        <taxon>Bacteroidota</taxon>
        <taxon>Chitinophagia</taxon>
        <taxon>Chitinophagales</taxon>
        <taxon>Chitinophagaceae</taxon>
        <taxon>Chitinophaga</taxon>
    </lineage>
</organism>
<accession>A0A847RXI0</accession>
<evidence type="ECO:0000313" key="3">
    <source>
        <dbReference type="Proteomes" id="UP000570474"/>
    </source>
</evidence>
<dbReference type="Proteomes" id="UP000570474">
    <property type="component" value="Unassembled WGS sequence"/>
</dbReference>
<dbReference type="Pfam" id="PF20335">
    <property type="entry name" value="DUF6630"/>
    <property type="match status" value="1"/>
</dbReference>
<evidence type="ECO:0000259" key="1">
    <source>
        <dbReference type="Pfam" id="PF20335"/>
    </source>
</evidence>
<evidence type="ECO:0000313" key="2">
    <source>
        <dbReference type="EMBL" id="NLR67516.1"/>
    </source>
</evidence>
<comment type="caution">
    <text evidence="2">The sequence shown here is derived from an EMBL/GenBank/DDBJ whole genome shotgun (WGS) entry which is preliminary data.</text>
</comment>
<dbReference type="InterPro" id="IPR046582">
    <property type="entry name" value="DUF6630"/>
</dbReference>
<reference evidence="2 3" key="1">
    <citation type="submission" date="2020-04" db="EMBL/GenBank/DDBJ databases">
        <authorList>
            <person name="Yin C."/>
        </authorList>
    </citation>
    <scope>NUCLEOTIDE SEQUENCE [LARGE SCALE GENOMIC DNA]</scope>
    <source>
        <strain evidence="2 3">Ae27</strain>
    </source>
</reference>
<name>A0A847RXI0_9BACT</name>
<feature type="domain" description="DUF6630" evidence="1">
    <location>
        <begin position="136"/>
        <end position="282"/>
    </location>
</feature>
<proteinExistence type="predicted"/>
<gene>
    <name evidence="2" type="ORF">HGH92_24640</name>
</gene>
<sequence length="286" mass="31793">MTEHILQTRYVEKLVRALEEEPGRHIHLPVRGLKGDIVASLVEDSPLLASLPEGTRLKFDTALKVRYPSDPVEVFLVFTGREPVVFFRDELLAGGHEHLEIALIALLRELHIAIARAIAIPELLRHRSAEEELADLRELIALLTPGVYADDADLDTIAQALYLAWSAPSSFAAFHPEFMEEEEGDDLFLSVLEKAVPVVYCSRHPAAAELEECLSELTGEDFNLPASLPEAALFEQAQAQLQPLGWLLVHMDASPEDRCLLVVRPADAARVIALAQRFNVTIKNIF</sequence>